<dbReference type="GO" id="GO:0034417">
    <property type="term" value="F:bisphosphoglycerate 3-phosphatase activity"/>
    <property type="evidence" value="ECO:0007669"/>
    <property type="project" value="UniProtKB-EC"/>
</dbReference>
<keyword evidence="7 17" id="KW-0732">Signal</keyword>
<dbReference type="EC" id="3.1.3.62" evidence="4"/>
<keyword evidence="16" id="KW-1015">Disulfide bond</keyword>
<evidence type="ECO:0000256" key="10">
    <source>
        <dbReference type="ARBA" id="ARBA00023180"/>
    </source>
</evidence>
<reference evidence="18" key="1">
    <citation type="journal article" date="2023" name="G3 (Bethesda)">
        <title>Whole genome assemblies of Zophobas morio and Tenebrio molitor.</title>
        <authorList>
            <person name="Kaur S."/>
            <person name="Stinson S.A."/>
            <person name="diCenzo G.C."/>
        </authorList>
    </citation>
    <scope>NUCLEOTIDE SEQUENCE</scope>
    <source>
        <strain evidence="18">QUZm001</strain>
    </source>
</reference>
<comment type="caution">
    <text evidence="18">The sequence shown here is derived from an EMBL/GenBank/DDBJ whole genome shotgun (WGS) entry which is preliminary data.</text>
</comment>
<dbReference type="PANTHER" id="PTHR20963">
    <property type="entry name" value="MULTIPLE INOSITOL POLYPHOSPHATE PHOSPHATASE-RELATED"/>
    <property type="match status" value="1"/>
</dbReference>
<dbReference type="InterPro" id="IPR016274">
    <property type="entry name" value="Histidine_acid_Pase_euk"/>
</dbReference>
<evidence type="ECO:0000256" key="15">
    <source>
        <dbReference type="ARBA" id="ARBA00043832"/>
    </source>
</evidence>
<evidence type="ECO:0000313" key="19">
    <source>
        <dbReference type="Proteomes" id="UP001168821"/>
    </source>
</evidence>
<dbReference type="InterPro" id="IPR000560">
    <property type="entry name" value="His_Pase_clade-2"/>
</dbReference>
<protein>
    <recommendedName>
        <fullName evidence="5">Multiple inositol polyphosphate phosphatase 1</fullName>
        <ecNumber evidence="4">3.1.3.62</ecNumber>
        <ecNumber evidence="3">3.1.3.80</ecNumber>
    </recommendedName>
    <alternativeName>
        <fullName evidence="11">2,3-bisphosphoglycerate 3-phosphatase</fullName>
    </alternativeName>
</protein>
<dbReference type="Proteomes" id="UP001168821">
    <property type="component" value="Unassembled WGS sequence"/>
</dbReference>
<keyword evidence="8" id="KW-0378">Hydrolase</keyword>
<evidence type="ECO:0000256" key="2">
    <source>
        <dbReference type="ARBA" id="ARBA00008422"/>
    </source>
</evidence>
<comment type="catalytic activity">
    <reaction evidence="13">
        <text>1D-myo-inositol 1,2,4,5,6-pentakisphosphate + H2O = 1D-myo-inositol 1,2,5,6-tetrakisphosphate + phosphate</text>
        <dbReference type="Rhea" id="RHEA:77115"/>
        <dbReference type="ChEBI" id="CHEBI:15377"/>
        <dbReference type="ChEBI" id="CHEBI:43474"/>
        <dbReference type="ChEBI" id="CHEBI:57798"/>
        <dbReference type="ChEBI" id="CHEBI:195535"/>
        <dbReference type="EC" id="3.1.3.62"/>
    </reaction>
    <physiologicalReaction direction="left-to-right" evidence="13">
        <dbReference type="Rhea" id="RHEA:77116"/>
    </physiologicalReaction>
</comment>
<evidence type="ECO:0000256" key="16">
    <source>
        <dbReference type="PIRSR" id="PIRSR000894-2"/>
    </source>
</evidence>
<evidence type="ECO:0000256" key="12">
    <source>
        <dbReference type="ARBA" id="ARBA00043668"/>
    </source>
</evidence>
<comment type="subcellular location">
    <subcellularLocation>
        <location evidence="1">Cell membrane</location>
    </subcellularLocation>
</comment>
<dbReference type="EC" id="3.1.3.80" evidence="3"/>
<evidence type="ECO:0000256" key="7">
    <source>
        <dbReference type="ARBA" id="ARBA00022729"/>
    </source>
</evidence>
<gene>
    <name evidence="18" type="ORF">Zmor_005418</name>
</gene>
<dbReference type="GO" id="GO:0005886">
    <property type="term" value="C:plasma membrane"/>
    <property type="evidence" value="ECO:0007669"/>
    <property type="project" value="UniProtKB-SubCell"/>
</dbReference>
<feature type="signal peptide" evidence="17">
    <location>
        <begin position="1"/>
        <end position="24"/>
    </location>
</feature>
<comment type="catalytic activity">
    <reaction evidence="14">
        <text>1D-myo-inositol hexakisphosphate + H2O = 1D-myo-inositol 1,2,4,5,6-pentakisphosphate + phosphate</text>
        <dbReference type="Rhea" id="RHEA:16989"/>
        <dbReference type="ChEBI" id="CHEBI:15377"/>
        <dbReference type="ChEBI" id="CHEBI:43474"/>
        <dbReference type="ChEBI" id="CHEBI:57798"/>
        <dbReference type="ChEBI" id="CHEBI:58130"/>
        <dbReference type="EC" id="3.1.3.62"/>
    </reaction>
    <physiologicalReaction direction="left-to-right" evidence="14">
        <dbReference type="Rhea" id="RHEA:16990"/>
    </physiologicalReaction>
</comment>
<comment type="catalytic activity">
    <reaction evidence="12">
        <text>1D-myo-inositol 1,2,5,6-tetrakisphosphate + H2O = 1D-myo-inositol 1,2,6-trisphosphate + phosphate</text>
        <dbReference type="Rhea" id="RHEA:77119"/>
        <dbReference type="ChEBI" id="CHEBI:15377"/>
        <dbReference type="ChEBI" id="CHEBI:43474"/>
        <dbReference type="ChEBI" id="CHEBI:195535"/>
        <dbReference type="ChEBI" id="CHEBI:195537"/>
        <dbReference type="EC" id="3.1.3.62"/>
    </reaction>
    <physiologicalReaction direction="left-to-right" evidence="12">
        <dbReference type="Rhea" id="RHEA:77120"/>
    </physiologicalReaction>
</comment>
<comment type="catalytic activity">
    <reaction evidence="15">
        <text>(2R)-2,3-bisphosphoglycerate + H2O = (2R)-2-phosphoglycerate + phosphate</text>
        <dbReference type="Rhea" id="RHEA:27381"/>
        <dbReference type="ChEBI" id="CHEBI:15377"/>
        <dbReference type="ChEBI" id="CHEBI:43474"/>
        <dbReference type="ChEBI" id="CHEBI:58248"/>
        <dbReference type="ChEBI" id="CHEBI:58289"/>
        <dbReference type="EC" id="3.1.3.80"/>
    </reaction>
    <physiologicalReaction direction="left-to-right" evidence="15">
        <dbReference type="Rhea" id="RHEA:27382"/>
    </physiologicalReaction>
</comment>
<accession>A0AA38IT58</accession>
<evidence type="ECO:0000256" key="5">
    <source>
        <dbReference type="ARBA" id="ARBA00018097"/>
    </source>
</evidence>
<name>A0AA38IT58_9CUCU</name>
<dbReference type="AlphaFoldDB" id="A0AA38IT58"/>
<keyword evidence="19" id="KW-1185">Reference proteome</keyword>
<evidence type="ECO:0000256" key="9">
    <source>
        <dbReference type="ARBA" id="ARBA00023136"/>
    </source>
</evidence>
<comment type="similarity">
    <text evidence="2">Belongs to the histidine acid phosphatase family. MINPP1 subfamily.</text>
</comment>
<evidence type="ECO:0000256" key="8">
    <source>
        <dbReference type="ARBA" id="ARBA00022801"/>
    </source>
</evidence>
<evidence type="ECO:0000256" key="4">
    <source>
        <dbReference type="ARBA" id="ARBA00013040"/>
    </source>
</evidence>
<feature type="disulfide bond" evidence="16">
    <location>
        <begin position="405"/>
        <end position="411"/>
    </location>
</feature>
<evidence type="ECO:0000256" key="14">
    <source>
        <dbReference type="ARBA" id="ARBA00043691"/>
    </source>
</evidence>
<feature type="disulfide bond" evidence="16">
    <location>
        <begin position="56"/>
        <end position="385"/>
    </location>
</feature>
<evidence type="ECO:0000256" key="17">
    <source>
        <dbReference type="SAM" id="SignalP"/>
    </source>
</evidence>
<dbReference type="Pfam" id="PF00328">
    <property type="entry name" value="His_Phos_2"/>
    <property type="match status" value="1"/>
</dbReference>
<dbReference type="GO" id="GO:0003993">
    <property type="term" value="F:acid phosphatase activity"/>
    <property type="evidence" value="ECO:0007669"/>
    <property type="project" value="TreeGrafter"/>
</dbReference>
<organism evidence="18 19">
    <name type="scientific">Zophobas morio</name>
    <dbReference type="NCBI Taxonomy" id="2755281"/>
    <lineage>
        <taxon>Eukaryota</taxon>
        <taxon>Metazoa</taxon>
        <taxon>Ecdysozoa</taxon>
        <taxon>Arthropoda</taxon>
        <taxon>Hexapoda</taxon>
        <taxon>Insecta</taxon>
        <taxon>Pterygota</taxon>
        <taxon>Neoptera</taxon>
        <taxon>Endopterygota</taxon>
        <taxon>Coleoptera</taxon>
        <taxon>Polyphaga</taxon>
        <taxon>Cucujiformia</taxon>
        <taxon>Tenebrionidae</taxon>
        <taxon>Zophobas</taxon>
    </lineage>
</organism>
<keyword evidence="10" id="KW-0325">Glycoprotein</keyword>
<dbReference type="Gene3D" id="3.40.50.1240">
    <property type="entry name" value="Phosphoglycerate mutase-like"/>
    <property type="match status" value="1"/>
</dbReference>
<evidence type="ECO:0000256" key="11">
    <source>
        <dbReference type="ARBA" id="ARBA00031642"/>
    </source>
</evidence>
<dbReference type="InterPro" id="IPR029033">
    <property type="entry name" value="His_PPase_superfam"/>
</dbReference>
<evidence type="ECO:0000256" key="3">
    <source>
        <dbReference type="ARBA" id="ARBA00012976"/>
    </source>
</evidence>
<dbReference type="PANTHER" id="PTHR20963:SF8">
    <property type="entry name" value="MULTIPLE INOSITOL POLYPHOSPHATE PHOSPHATASE 1"/>
    <property type="match status" value="1"/>
</dbReference>
<dbReference type="GO" id="GO:0052745">
    <property type="term" value="F:inositol phosphate phosphatase activity"/>
    <property type="evidence" value="ECO:0007669"/>
    <property type="project" value="TreeGrafter"/>
</dbReference>
<evidence type="ECO:0000313" key="18">
    <source>
        <dbReference type="EMBL" id="KAJ3660993.1"/>
    </source>
</evidence>
<keyword evidence="6" id="KW-1003">Cell membrane</keyword>
<evidence type="ECO:0000256" key="1">
    <source>
        <dbReference type="ARBA" id="ARBA00004236"/>
    </source>
</evidence>
<feature type="chain" id="PRO_5041232342" description="Multiple inositol polyphosphate phosphatase 1" evidence="17">
    <location>
        <begin position="25"/>
        <end position="433"/>
    </location>
</feature>
<dbReference type="PIRSF" id="PIRSF000894">
    <property type="entry name" value="Acid_phosphatase"/>
    <property type="match status" value="1"/>
</dbReference>
<dbReference type="EMBL" id="JALNTZ010000002">
    <property type="protein sequence ID" value="KAJ3660993.1"/>
    <property type="molecule type" value="Genomic_DNA"/>
</dbReference>
<dbReference type="SUPFAM" id="SSF53254">
    <property type="entry name" value="Phosphoglycerate mutase-like"/>
    <property type="match status" value="1"/>
</dbReference>
<dbReference type="FunFam" id="3.40.50.1240:FF:000014">
    <property type="entry name" value="Multiple inositol polyphosphate phosphatase 1"/>
    <property type="match status" value="1"/>
</dbReference>
<sequence>MVFNNLNYMVSLLLFLLWVRITCPAWRKPHELHLGSKSAYRNVANHNSSEIKYDSCRAVKLWALIRHGTRHPGFPLIQKIRTRLVAIRDLVLELVRNETIEIKNVESLESWTPEFSEGEGKKLTSEGEDEMFFLGQRLRTRFPKLLRPVYSSSMYHFKHTRSERTEKSAEAFVNGIFGRGADKYVEFPDTPEFDPILRFYKLCDRWMKNVKKHPDAQIEYAKFRSGNETAETVKAVNERLGLGSYLSVNDVHLMYMTCAFETANNKKTISPWCSVFTVNDLMVMEYAEDLKHYWIDGYGYELSYKQACKARDDLIEFFTSKETFPQAKIYFTHSGTLLKMLAHLGLYNQSRHLLADDFSRNVDRTWRVSRIDPFGTNLIFVLFKCHDEQKILTLHQEKAVRLPCCMSSDLCSLKQFLDYYSFKCLFKKICRIP</sequence>
<evidence type="ECO:0000256" key="6">
    <source>
        <dbReference type="ARBA" id="ARBA00022475"/>
    </source>
</evidence>
<evidence type="ECO:0000256" key="13">
    <source>
        <dbReference type="ARBA" id="ARBA00043671"/>
    </source>
</evidence>
<keyword evidence="9" id="KW-0472">Membrane</keyword>
<proteinExistence type="inferred from homology"/>
<feature type="disulfide bond" evidence="16">
    <location>
        <begin position="258"/>
        <end position="273"/>
    </location>
</feature>
<dbReference type="CDD" id="cd07061">
    <property type="entry name" value="HP_HAP_like"/>
    <property type="match status" value="1"/>
</dbReference>